<evidence type="ECO:0000313" key="1">
    <source>
        <dbReference type="EMBL" id="CAG8831481.1"/>
    </source>
</evidence>
<reference evidence="1" key="1">
    <citation type="submission" date="2021-06" db="EMBL/GenBank/DDBJ databases">
        <authorList>
            <person name="Kallberg Y."/>
            <person name="Tangrot J."/>
            <person name="Rosling A."/>
        </authorList>
    </citation>
    <scope>NUCLEOTIDE SEQUENCE</scope>
    <source>
        <strain evidence="1">MA461A</strain>
    </source>
</reference>
<evidence type="ECO:0000313" key="2">
    <source>
        <dbReference type="Proteomes" id="UP000789920"/>
    </source>
</evidence>
<sequence length="48" mass="5390">MGIASYAFKDPVYRLVISSSGIGISLLTWFATWFGNRSKSIQLEYDIS</sequence>
<protein>
    <submittedName>
        <fullName evidence="1">21365_t:CDS:1</fullName>
    </submittedName>
</protein>
<keyword evidence="2" id="KW-1185">Reference proteome</keyword>
<accession>A0ACA9S8G5</accession>
<proteinExistence type="predicted"/>
<dbReference type="Proteomes" id="UP000789920">
    <property type="component" value="Unassembled WGS sequence"/>
</dbReference>
<organism evidence="1 2">
    <name type="scientific">Racocetra persica</name>
    <dbReference type="NCBI Taxonomy" id="160502"/>
    <lineage>
        <taxon>Eukaryota</taxon>
        <taxon>Fungi</taxon>
        <taxon>Fungi incertae sedis</taxon>
        <taxon>Mucoromycota</taxon>
        <taxon>Glomeromycotina</taxon>
        <taxon>Glomeromycetes</taxon>
        <taxon>Diversisporales</taxon>
        <taxon>Gigasporaceae</taxon>
        <taxon>Racocetra</taxon>
    </lineage>
</organism>
<dbReference type="EMBL" id="CAJVQC010101519">
    <property type="protein sequence ID" value="CAG8831481.1"/>
    <property type="molecule type" value="Genomic_DNA"/>
</dbReference>
<feature type="non-terminal residue" evidence="1">
    <location>
        <position position="48"/>
    </location>
</feature>
<gene>
    <name evidence="1" type="ORF">RPERSI_LOCUS28157</name>
</gene>
<name>A0ACA9S8G5_9GLOM</name>
<comment type="caution">
    <text evidence="1">The sequence shown here is derived from an EMBL/GenBank/DDBJ whole genome shotgun (WGS) entry which is preliminary data.</text>
</comment>